<dbReference type="PANTHER" id="PTHR47618">
    <property type="entry name" value="BIFUNCTIONAL OLIGORIBONUCLEASE AND PAP PHOSPHATASE NRNA"/>
    <property type="match status" value="1"/>
</dbReference>
<dbReference type="PANTHER" id="PTHR47618:SF1">
    <property type="entry name" value="BIFUNCTIONAL OLIGORIBONUCLEASE AND PAP PHOSPHATASE NRNA"/>
    <property type="match status" value="1"/>
</dbReference>
<feature type="domain" description="DHHA1" evidence="2">
    <location>
        <begin position="248"/>
        <end position="329"/>
    </location>
</feature>
<dbReference type="EMBL" id="BSTI01000016">
    <property type="protein sequence ID" value="GLY69337.1"/>
    <property type="molecule type" value="Genomic_DNA"/>
</dbReference>
<protein>
    <submittedName>
        <fullName evidence="3">Phosphoesterase</fullName>
    </submittedName>
</protein>
<dbReference type="InterPro" id="IPR038763">
    <property type="entry name" value="DHH_sf"/>
</dbReference>
<dbReference type="Pfam" id="PF01368">
    <property type="entry name" value="DHH"/>
    <property type="match status" value="1"/>
</dbReference>
<evidence type="ECO:0000313" key="3">
    <source>
        <dbReference type="EMBL" id="GLY69337.1"/>
    </source>
</evidence>
<evidence type="ECO:0000259" key="1">
    <source>
        <dbReference type="Pfam" id="PF01368"/>
    </source>
</evidence>
<comment type="caution">
    <text evidence="3">The sequence shown here is derived from an EMBL/GenBank/DDBJ whole genome shotgun (WGS) entry which is preliminary data.</text>
</comment>
<dbReference type="GO" id="GO:0003676">
    <property type="term" value="F:nucleic acid binding"/>
    <property type="evidence" value="ECO:0007669"/>
    <property type="project" value="InterPro"/>
</dbReference>
<feature type="domain" description="DDH" evidence="1">
    <location>
        <begin position="25"/>
        <end position="170"/>
    </location>
</feature>
<dbReference type="InterPro" id="IPR051319">
    <property type="entry name" value="Oligoribo/pAp-PDE_c-di-AMP_PDE"/>
</dbReference>
<gene>
    <name evidence="3" type="ORF">Atai01_59560</name>
</gene>
<dbReference type="Gene3D" id="3.90.1640.10">
    <property type="entry name" value="inorganic pyrophosphatase (n-terminal core)"/>
    <property type="match status" value="1"/>
</dbReference>
<name>A0A9W6VJD2_9PSEU</name>
<dbReference type="Proteomes" id="UP001165136">
    <property type="component" value="Unassembled WGS sequence"/>
</dbReference>
<evidence type="ECO:0000259" key="2">
    <source>
        <dbReference type="Pfam" id="PF02272"/>
    </source>
</evidence>
<dbReference type="InterPro" id="IPR003156">
    <property type="entry name" value="DHHA1_dom"/>
</dbReference>
<dbReference type="SUPFAM" id="SSF64182">
    <property type="entry name" value="DHH phosphoesterases"/>
    <property type="match status" value="1"/>
</dbReference>
<keyword evidence="4" id="KW-1185">Reference proteome</keyword>
<proteinExistence type="predicted"/>
<dbReference type="AlphaFoldDB" id="A0A9W6VJD2"/>
<sequence>MRDMSIPAQHDLSGVAELLRAATDVTLLAHVRPDADALGSALALGRALHLRGATVRVSFAVPGQTPESLRGLDVASLIVPVAEVPASSSLLICVDTPSPSRLGSLADRIEATRAAGGSVLVIDHHASNLRYGTHHLVDPHAEATAVLVLELLDELGVPLDEPIARCLYAGLVTDTGGFRRATPATHQAAARLLQAGVDPERLTREIIDDHPFAWLPMLSKVLGTARLEPESAQGFGLVHATVSAEASAMVRMEETEAVVDVVRSTRDAEVAAVLKEQAPGEWTVSLRALGKIDVSAAARSLGGGGHRLASGATVYGTVEEALAQVRNALSAAPLIELSAGRDVQER</sequence>
<evidence type="ECO:0000313" key="4">
    <source>
        <dbReference type="Proteomes" id="UP001165136"/>
    </source>
</evidence>
<organism evidence="3 4">
    <name type="scientific">Amycolatopsis taiwanensis</name>
    <dbReference type="NCBI Taxonomy" id="342230"/>
    <lineage>
        <taxon>Bacteria</taxon>
        <taxon>Bacillati</taxon>
        <taxon>Actinomycetota</taxon>
        <taxon>Actinomycetes</taxon>
        <taxon>Pseudonocardiales</taxon>
        <taxon>Pseudonocardiaceae</taxon>
        <taxon>Amycolatopsis</taxon>
    </lineage>
</organism>
<dbReference type="Pfam" id="PF02272">
    <property type="entry name" value="DHHA1"/>
    <property type="match status" value="1"/>
</dbReference>
<dbReference type="Gene3D" id="3.10.310.30">
    <property type="match status" value="1"/>
</dbReference>
<dbReference type="InterPro" id="IPR001667">
    <property type="entry name" value="DDH_dom"/>
</dbReference>
<reference evidence="3" key="1">
    <citation type="submission" date="2023-03" db="EMBL/GenBank/DDBJ databases">
        <title>Amycolatopsis taiwanensis NBRC 103393.</title>
        <authorList>
            <person name="Ichikawa N."/>
            <person name="Sato H."/>
            <person name="Tonouchi N."/>
        </authorList>
    </citation>
    <scope>NUCLEOTIDE SEQUENCE</scope>
    <source>
        <strain evidence="3">NBRC 103393</strain>
    </source>
</reference>
<accession>A0A9W6VJD2</accession>